<dbReference type="InterPro" id="IPR051404">
    <property type="entry name" value="TA_system_antitoxin"/>
</dbReference>
<name>A0A7C4Y716_9BACT</name>
<accession>A0A7C4Y716</accession>
<sequence length="72" mass="7979">MKAEFTAIIEPATEGGYWAICPEVPGANGQGETIEEAKENLRQAIELILQDRTEDILRGLPKDAIREKVVIE</sequence>
<dbReference type="EMBL" id="DTHV01000135">
    <property type="protein sequence ID" value="HGW60644.1"/>
    <property type="molecule type" value="Genomic_DNA"/>
</dbReference>
<organism evidence="1">
    <name type="scientific">Caldisericum exile</name>
    <dbReference type="NCBI Taxonomy" id="693075"/>
    <lineage>
        <taxon>Bacteria</taxon>
        <taxon>Pseudomonadati</taxon>
        <taxon>Caldisericota/Cryosericota group</taxon>
        <taxon>Caldisericota</taxon>
        <taxon>Caldisericia</taxon>
        <taxon>Caldisericales</taxon>
        <taxon>Caldisericaceae</taxon>
        <taxon>Caldisericum</taxon>
    </lineage>
</organism>
<protein>
    <submittedName>
        <fullName evidence="1">Type II toxin-antitoxin system HicB family antitoxin</fullName>
    </submittedName>
</protein>
<dbReference type="PANTHER" id="PTHR34504">
    <property type="entry name" value="ANTITOXIN HICB"/>
    <property type="match status" value="1"/>
</dbReference>
<gene>
    <name evidence="1" type="ORF">ENV82_04370</name>
</gene>
<dbReference type="Gene3D" id="3.30.160.250">
    <property type="match status" value="1"/>
</dbReference>
<dbReference type="PANTHER" id="PTHR34504:SF4">
    <property type="entry name" value="ANTITOXIN HICB"/>
    <property type="match status" value="1"/>
</dbReference>
<comment type="caution">
    <text evidence="1">The sequence shown here is derived from an EMBL/GenBank/DDBJ whole genome shotgun (WGS) entry which is preliminary data.</text>
</comment>
<dbReference type="InterPro" id="IPR035069">
    <property type="entry name" value="TTHA1013/TTHA0281-like"/>
</dbReference>
<dbReference type="AlphaFoldDB" id="A0A7C4Y716"/>
<reference evidence="1" key="1">
    <citation type="journal article" date="2020" name="mSystems">
        <title>Genome- and Community-Level Interaction Insights into Carbon Utilization and Element Cycling Functions of Hydrothermarchaeota in Hydrothermal Sediment.</title>
        <authorList>
            <person name="Zhou Z."/>
            <person name="Liu Y."/>
            <person name="Xu W."/>
            <person name="Pan J."/>
            <person name="Luo Z.H."/>
            <person name="Li M."/>
        </authorList>
    </citation>
    <scope>NUCLEOTIDE SEQUENCE [LARGE SCALE GENOMIC DNA]</scope>
    <source>
        <strain evidence="1">SpSt-794</strain>
    </source>
</reference>
<evidence type="ECO:0000313" key="1">
    <source>
        <dbReference type="EMBL" id="HGW60644.1"/>
    </source>
</evidence>
<dbReference type="SUPFAM" id="SSF143100">
    <property type="entry name" value="TTHA1013/TTHA0281-like"/>
    <property type="match status" value="1"/>
</dbReference>
<proteinExistence type="predicted"/>